<gene>
    <name evidence="4 7" type="primary">fumC</name>
    <name evidence="7" type="ORF">H1W37_05560</name>
</gene>
<dbReference type="PANTHER" id="PTHR11444">
    <property type="entry name" value="ASPARTATEAMMONIA/ARGININOSUCCINATE/ADENYLOSUCCINATE LYASE"/>
    <property type="match status" value="1"/>
</dbReference>
<dbReference type="GO" id="GO:0006099">
    <property type="term" value="P:tricarboxylic acid cycle"/>
    <property type="evidence" value="ECO:0007669"/>
    <property type="project" value="UniProtKB-UniRule"/>
</dbReference>
<dbReference type="Gene3D" id="1.10.275.10">
    <property type="entry name" value="Fumarase/aspartase (N-terminal domain)"/>
    <property type="match status" value="1"/>
</dbReference>
<dbReference type="NCBIfam" id="TIGR00979">
    <property type="entry name" value="fumC_II"/>
    <property type="match status" value="1"/>
</dbReference>
<dbReference type="InterPro" id="IPR024083">
    <property type="entry name" value="Fumarase/histidase_N"/>
</dbReference>
<evidence type="ECO:0000259" key="6">
    <source>
        <dbReference type="Pfam" id="PF10415"/>
    </source>
</evidence>
<keyword evidence="8" id="KW-1185">Reference proteome</keyword>
<dbReference type="InterPro" id="IPR018951">
    <property type="entry name" value="Fumarase_C_C"/>
</dbReference>
<keyword evidence="2 4" id="KW-0816">Tricarboxylic acid cycle</keyword>
<organism evidence="7 8">
    <name type="scientific">Stappia taiwanensis</name>
    <dbReference type="NCBI Taxonomy" id="992267"/>
    <lineage>
        <taxon>Bacteria</taxon>
        <taxon>Pseudomonadati</taxon>
        <taxon>Pseudomonadota</taxon>
        <taxon>Alphaproteobacteria</taxon>
        <taxon>Hyphomicrobiales</taxon>
        <taxon>Stappiaceae</taxon>
        <taxon>Stappia</taxon>
    </lineage>
</organism>
<dbReference type="Pfam" id="PF00206">
    <property type="entry name" value="Lyase_1"/>
    <property type="match status" value="1"/>
</dbReference>
<feature type="active site" evidence="4">
    <location>
        <position position="321"/>
    </location>
</feature>
<reference evidence="7 8" key="2">
    <citation type="submission" date="2020-08" db="EMBL/GenBank/DDBJ databases">
        <title>Stappia taiwanensis sp. nov., isolated from a coastal thermal spring.</title>
        <authorList>
            <person name="Kampfer P."/>
        </authorList>
    </citation>
    <scope>NUCLEOTIDE SEQUENCE [LARGE SCALE GENOMIC DNA]</scope>
    <source>
        <strain evidence="7 8">DSM 23284</strain>
    </source>
</reference>
<accession>A0A838XKP9</accession>
<evidence type="ECO:0000259" key="5">
    <source>
        <dbReference type="Pfam" id="PF00206"/>
    </source>
</evidence>
<comment type="pathway">
    <text evidence="4">Carbohydrate metabolism; tricarboxylic acid cycle; (S)-malate from fumarate: step 1/1.</text>
</comment>
<feature type="active site" description="Proton donor/acceptor" evidence="4">
    <location>
        <position position="191"/>
    </location>
</feature>
<comment type="function">
    <text evidence="4">Involved in the TCA cycle. Catalyzes the stereospecific interconversion of fumarate to L-malate.</text>
</comment>
<dbReference type="FunFam" id="1.10.275.10:FF:000001">
    <property type="entry name" value="Fumarate hydratase, mitochondrial"/>
    <property type="match status" value="1"/>
</dbReference>
<feature type="binding site" evidence="4">
    <location>
        <position position="322"/>
    </location>
    <ligand>
        <name>substrate</name>
    </ligand>
</feature>
<feature type="domain" description="Fumarate lyase N-terminal" evidence="5">
    <location>
        <begin position="15"/>
        <end position="345"/>
    </location>
</feature>
<dbReference type="Pfam" id="PF10415">
    <property type="entry name" value="FumaraseC_C"/>
    <property type="match status" value="1"/>
</dbReference>
<comment type="subcellular location">
    <subcellularLocation>
        <location evidence="4">Cytoplasm</location>
    </subcellularLocation>
</comment>
<dbReference type="Gene3D" id="1.10.40.30">
    <property type="entry name" value="Fumarase/aspartase (C-terminal domain)"/>
    <property type="match status" value="1"/>
</dbReference>
<proteinExistence type="inferred from homology"/>
<dbReference type="InterPro" id="IPR020557">
    <property type="entry name" value="Fumarate_lyase_CS"/>
</dbReference>
<dbReference type="GO" id="GO:0006106">
    <property type="term" value="P:fumarate metabolic process"/>
    <property type="evidence" value="ECO:0007669"/>
    <property type="project" value="InterPro"/>
</dbReference>
<evidence type="ECO:0000313" key="8">
    <source>
        <dbReference type="Proteomes" id="UP000559404"/>
    </source>
</evidence>
<dbReference type="HAMAP" id="MF_00743">
    <property type="entry name" value="FumaraseC"/>
    <property type="match status" value="1"/>
</dbReference>
<feature type="binding site" evidence="4">
    <location>
        <position position="190"/>
    </location>
    <ligand>
        <name>substrate</name>
    </ligand>
</feature>
<dbReference type="UniPathway" id="UPA00223">
    <property type="reaction ID" value="UER01007"/>
</dbReference>
<dbReference type="PANTHER" id="PTHR11444:SF1">
    <property type="entry name" value="FUMARATE HYDRATASE, MITOCHONDRIAL"/>
    <property type="match status" value="1"/>
</dbReference>
<dbReference type="RefSeq" id="WP_181759308.1">
    <property type="nucleotide sequence ID" value="NZ_BMCR01000002.1"/>
</dbReference>
<comment type="caution">
    <text evidence="7">The sequence shown here is derived from an EMBL/GenBank/DDBJ whole genome shotgun (WGS) entry which is preliminary data.</text>
</comment>
<protein>
    <recommendedName>
        <fullName evidence="4">Fumarate hydratase class II</fullName>
        <shortName evidence="4">Fumarase C</shortName>
        <ecNumber evidence="4">4.2.1.2</ecNumber>
    </recommendedName>
    <alternativeName>
        <fullName evidence="4">Aerobic fumarase</fullName>
    </alternativeName>
    <alternativeName>
        <fullName evidence="4">Iron-independent fumarase</fullName>
    </alternativeName>
</protein>
<dbReference type="InterPro" id="IPR000362">
    <property type="entry name" value="Fumarate_lyase_fam"/>
</dbReference>
<dbReference type="GO" id="GO:0004333">
    <property type="term" value="F:fumarate hydratase activity"/>
    <property type="evidence" value="ECO:0007669"/>
    <property type="project" value="UniProtKB-UniRule"/>
</dbReference>
<evidence type="ECO:0000313" key="7">
    <source>
        <dbReference type="EMBL" id="MBA4611105.1"/>
    </source>
</evidence>
<feature type="binding site" evidence="4">
    <location>
        <begin position="142"/>
        <end position="144"/>
    </location>
    <ligand>
        <name>substrate</name>
    </ligand>
</feature>
<feature type="site" description="Important for catalytic activity" evidence="4">
    <location>
        <position position="334"/>
    </location>
</feature>
<feature type="domain" description="Fumarase C C-terminal" evidence="6">
    <location>
        <begin position="411"/>
        <end position="464"/>
    </location>
</feature>
<evidence type="ECO:0000256" key="2">
    <source>
        <dbReference type="ARBA" id="ARBA00022532"/>
    </source>
</evidence>
<dbReference type="PROSITE" id="PS00163">
    <property type="entry name" value="FUMARATE_LYASES"/>
    <property type="match status" value="1"/>
</dbReference>
<comment type="similarity">
    <text evidence="1 4">Belongs to the class-II fumarase/aspartase family. Fumarase subfamily.</text>
</comment>
<reference evidence="7 8" key="1">
    <citation type="submission" date="2020-07" db="EMBL/GenBank/DDBJ databases">
        <authorList>
            <person name="Li M."/>
        </authorList>
    </citation>
    <scope>NUCLEOTIDE SEQUENCE [LARGE SCALE GENOMIC DNA]</scope>
    <source>
        <strain evidence="7 8">DSM 23284</strain>
    </source>
</reference>
<dbReference type="InterPro" id="IPR005677">
    <property type="entry name" value="Fum_hydII"/>
</dbReference>
<sequence length="475" mass="50547">MSDGRKTRIETDSMGEVAVPADRYWGAQTQRSLHHFSIGGEKIPLEVIHALAQVKRAAAVANRALGVLPARVADLIAAAADEVIDGRLDDHFPLHVWMTGSGTQANMNVNEVIANRAIELAGGTIGSKDPVHPNDHVNRSQSSNDVFPTALNVSAALMIETRLRPALVGLRDALEEKAVAWRDLVKIGRTHMQDAVPVTLGQEFSGYVGMLDDNLERLAFARQGLMRLALGGTAVGTGLNAPKGFAVAATAALARRTGLAFEPAPNFFTVMGAHDAAVMASGVLRTLAVSLYKIASDIRLLACGPRAGFGELRLPENEPGSSIMPGKVNPTQCEALTMLATQVMGMDVATGFAGAGGALEMNVYKPMMAYNLIEACRMMADGMTNFSEFAIRGMEADEARLAEMVERSLMLVTPLAPVIGYDKAAEIAHRAHHGGGTLREAALELGYVTAEEFDRIVDPAAMTGQRKGGADQRKV</sequence>
<keyword evidence="4" id="KW-0963">Cytoplasm</keyword>
<dbReference type="PRINTS" id="PR00149">
    <property type="entry name" value="FUMRATELYASE"/>
</dbReference>
<dbReference type="Proteomes" id="UP000559404">
    <property type="component" value="Unassembled WGS sequence"/>
</dbReference>
<dbReference type="Gene3D" id="1.20.200.10">
    <property type="entry name" value="Fumarase/aspartase (Central domain)"/>
    <property type="match status" value="1"/>
</dbReference>
<evidence type="ECO:0000256" key="3">
    <source>
        <dbReference type="ARBA" id="ARBA00023239"/>
    </source>
</evidence>
<dbReference type="NCBIfam" id="NF008909">
    <property type="entry name" value="PRK12273.1"/>
    <property type="match status" value="1"/>
</dbReference>
<comment type="catalytic activity">
    <reaction evidence="4">
        <text>(S)-malate = fumarate + H2O</text>
        <dbReference type="Rhea" id="RHEA:12460"/>
        <dbReference type="ChEBI" id="CHEBI:15377"/>
        <dbReference type="ChEBI" id="CHEBI:15589"/>
        <dbReference type="ChEBI" id="CHEBI:29806"/>
        <dbReference type="EC" id="4.2.1.2"/>
    </reaction>
</comment>
<dbReference type="CDD" id="cd01362">
    <property type="entry name" value="Fumarase_classII"/>
    <property type="match status" value="1"/>
</dbReference>
<comment type="miscellaneous">
    <text evidence="4">There are 2 substrate-binding sites: the catalytic A site, and the non-catalytic B site that may play a role in the transfer of substrate or product between the active site and the solvent. Alternatively, the B site may bind allosteric effectors.</text>
</comment>
<feature type="binding site" description="in site B" evidence="4">
    <location>
        <begin position="132"/>
        <end position="135"/>
    </location>
    <ligand>
        <name>substrate</name>
    </ligand>
</feature>
<dbReference type="EMBL" id="JACEON010000004">
    <property type="protein sequence ID" value="MBA4611105.1"/>
    <property type="molecule type" value="Genomic_DNA"/>
</dbReference>
<dbReference type="EC" id="4.2.1.2" evidence="4"/>
<evidence type="ECO:0000256" key="1">
    <source>
        <dbReference type="ARBA" id="ARBA00009084"/>
    </source>
</evidence>
<dbReference type="GO" id="GO:0006108">
    <property type="term" value="P:malate metabolic process"/>
    <property type="evidence" value="ECO:0007669"/>
    <property type="project" value="TreeGrafter"/>
</dbReference>
<keyword evidence="3 4" id="KW-0456">Lyase</keyword>
<dbReference type="InterPro" id="IPR008948">
    <property type="entry name" value="L-Aspartase-like"/>
</dbReference>
<dbReference type="InterPro" id="IPR022761">
    <property type="entry name" value="Fumarate_lyase_N"/>
</dbReference>
<dbReference type="SUPFAM" id="SSF48557">
    <property type="entry name" value="L-aspartase-like"/>
    <property type="match status" value="1"/>
</dbReference>
<feature type="binding site" evidence="4">
    <location>
        <begin position="101"/>
        <end position="103"/>
    </location>
    <ligand>
        <name>substrate</name>
    </ligand>
</feature>
<dbReference type="GO" id="GO:0005737">
    <property type="term" value="C:cytoplasm"/>
    <property type="evidence" value="ECO:0007669"/>
    <property type="project" value="UniProtKB-SubCell"/>
</dbReference>
<feature type="binding site" evidence="4">
    <location>
        <begin position="327"/>
        <end position="329"/>
    </location>
    <ligand>
        <name>substrate</name>
    </ligand>
</feature>
<evidence type="ECO:0000256" key="4">
    <source>
        <dbReference type="HAMAP-Rule" id="MF_00743"/>
    </source>
</evidence>
<name>A0A838XKP9_9HYPH</name>
<dbReference type="AlphaFoldDB" id="A0A838XKP9"/>
<dbReference type="FunFam" id="1.20.200.10:FF:000001">
    <property type="entry name" value="Fumarate hydratase, mitochondrial"/>
    <property type="match status" value="1"/>
</dbReference>
<dbReference type="FunFam" id="1.10.40.30:FF:000002">
    <property type="entry name" value="Fumarate hydratase class II"/>
    <property type="match status" value="1"/>
</dbReference>
<comment type="subunit">
    <text evidence="4">Homotetramer.</text>
</comment>